<evidence type="ECO:0000256" key="4">
    <source>
        <dbReference type="ARBA" id="ARBA00012622"/>
    </source>
</evidence>
<dbReference type="EC" id="1.17.99.6" evidence="4"/>
<dbReference type="InterPro" id="IPR003828">
    <property type="entry name" value="QueH"/>
</dbReference>
<comment type="function">
    <text evidence="1">Catalyzes the conversion of epoxyqueuosine (oQ) to queuosine (Q), which is a hypermodified base found in the wobble positions of tRNA(Asp), tRNA(Asn), tRNA(His) and tRNA(Tyr).</text>
</comment>
<evidence type="ECO:0000256" key="7">
    <source>
        <dbReference type="ARBA" id="ARBA00022694"/>
    </source>
</evidence>
<proteinExistence type="inferred from homology"/>
<evidence type="ECO:0000256" key="16">
    <source>
        <dbReference type="ARBA" id="ARBA00047415"/>
    </source>
</evidence>
<dbReference type="PANTHER" id="PTHR36701:SF1">
    <property type="entry name" value="EPOXYQUEUOSINE REDUCTASE QUEH"/>
    <property type="match status" value="1"/>
</dbReference>
<dbReference type="GO" id="GO:0008616">
    <property type="term" value="P:tRNA queuosine(34) biosynthetic process"/>
    <property type="evidence" value="ECO:0007669"/>
    <property type="project" value="UniProtKB-KW"/>
</dbReference>
<dbReference type="GO" id="GO:0046872">
    <property type="term" value="F:metal ion binding"/>
    <property type="evidence" value="ECO:0007669"/>
    <property type="project" value="UniProtKB-KW"/>
</dbReference>
<comment type="similarity">
    <text evidence="3">Belongs to the QueH family.</text>
</comment>
<keyword evidence="12" id="KW-0411">Iron-sulfur</keyword>
<dbReference type="Pfam" id="PF02677">
    <property type="entry name" value="QueH"/>
    <property type="match status" value="1"/>
</dbReference>
<comment type="pathway">
    <text evidence="2">tRNA modification; tRNA-queuosine biosynthesis.</text>
</comment>
<evidence type="ECO:0000313" key="18">
    <source>
        <dbReference type="Proteomes" id="UP000824089"/>
    </source>
</evidence>
<evidence type="ECO:0000256" key="12">
    <source>
        <dbReference type="ARBA" id="ARBA00023014"/>
    </source>
</evidence>
<dbReference type="PANTHER" id="PTHR36701">
    <property type="entry name" value="EPOXYQUEUOSINE REDUCTASE QUEH"/>
    <property type="match status" value="1"/>
</dbReference>
<comment type="catalytic activity">
    <reaction evidence="16">
        <text>epoxyqueuosine(34) in tRNA + AH2 = queuosine(34) in tRNA + A + H2O</text>
        <dbReference type="Rhea" id="RHEA:32159"/>
        <dbReference type="Rhea" id="RHEA-COMP:18571"/>
        <dbReference type="Rhea" id="RHEA-COMP:18582"/>
        <dbReference type="ChEBI" id="CHEBI:13193"/>
        <dbReference type="ChEBI" id="CHEBI:15377"/>
        <dbReference type="ChEBI" id="CHEBI:17499"/>
        <dbReference type="ChEBI" id="CHEBI:194431"/>
        <dbReference type="ChEBI" id="CHEBI:194443"/>
        <dbReference type="EC" id="1.17.99.6"/>
    </reaction>
</comment>
<dbReference type="Proteomes" id="UP000824089">
    <property type="component" value="Unassembled WGS sequence"/>
</dbReference>
<evidence type="ECO:0000256" key="3">
    <source>
        <dbReference type="ARBA" id="ARBA00008207"/>
    </source>
</evidence>
<keyword evidence="6" id="KW-0004">4Fe-4S</keyword>
<protein>
    <recommendedName>
        <fullName evidence="5">Epoxyqueuosine reductase QueH</fullName>
        <ecNumber evidence="4">1.17.99.6</ecNumber>
    </recommendedName>
    <alternativeName>
        <fullName evidence="15">Queuosine biosynthesis protein QueH</fullName>
    </alternativeName>
</protein>
<evidence type="ECO:0000256" key="8">
    <source>
        <dbReference type="ARBA" id="ARBA00022723"/>
    </source>
</evidence>
<dbReference type="EMBL" id="DVMM01000092">
    <property type="protein sequence ID" value="HIU29569.1"/>
    <property type="molecule type" value="Genomic_DNA"/>
</dbReference>
<accession>A0A9D1I7D2</accession>
<evidence type="ECO:0000256" key="1">
    <source>
        <dbReference type="ARBA" id="ARBA00002268"/>
    </source>
</evidence>
<keyword evidence="7" id="KW-0819">tRNA processing</keyword>
<dbReference type="GO" id="GO:0052693">
    <property type="term" value="F:epoxyqueuosine reductase activity"/>
    <property type="evidence" value="ECO:0007669"/>
    <property type="project" value="UniProtKB-EC"/>
</dbReference>
<keyword evidence="10" id="KW-0560">Oxidoreductase</keyword>
<gene>
    <name evidence="17" type="ORF">IAD50_04635</name>
</gene>
<evidence type="ECO:0000256" key="10">
    <source>
        <dbReference type="ARBA" id="ARBA00023002"/>
    </source>
</evidence>
<keyword evidence="11" id="KW-0408">Iron</keyword>
<keyword evidence="9" id="KW-0671">Queuosine biosynthesis</keyword>
<evidence type="ECO:0000256" key="9">
    <source>
        <dbReference type="ARBA" id="ARBA00022785"/>
    </source>
</evidence>
<evidence type="ECO:0000256" key="14">
    <source>
        <dbReference type="ARBA" id="ARBA00023284"/>
    </source>
</evidence>
<evidence type="ECO:0000313" key="17">
    <source>
        <dbReference type="EMBL" id="HIU29569.1"/>
    </source>
</evidence>
<dbReference type="AlphaFoldDB" id="A0A9D1I7D2"/>
<evidence type="ECO:0000256" key="2">
    <source>
        <dbReference type="ARBA" id="ARBA00004691"/>
    </source>
</evidence>
<dbReference type="GO" id="GO:0051539">
    <property type="term" value="F:4 iron, 4 sulfur cluster binding"/>
    <property type="evidence" value="ECO:0007669"/>
    <property type="project" value="UniProtKB-KW"/>
</dbReference>
<evidence type="ECO:0000256" key="5">
    <source>
        <dbReference type="ARBA" id="ARBA00016895"/>
    </source>
</evidence>
<evidence type="ECO:0000256" key="15">
    <source>
        <dbReference type="ARBA" id="ARBA00031446"/>
    </source>
</evidence>
<evidence type="ECO:0000256" key="11">
    <source>
        <dbReference type="ARBA" id="ARBA00023004"/>
    </source>
</evidence>
<keyword evidence="8" id="KW-0479">Metal-binding</keyword>
<keyword evidence="14" id="KW-0676">Redox-active center</keyword>
<reference evidence="17" key="2">
    <citation type="journal article" date="2021" name="PeerJ">
        <title>Extensive microbial diversity within the chicken gut microbiome revealed by metagenomics and culture.</title>
        <authorList>
            <person name="Gilroy R."/>
            <person name="Ravi A."/>
            <person name="Getino M."/>
            <person name="Pursley I."/>
            <person name="Horton D.L."/>
            <person name="Alikhan N.F."/>
            <person name="Baker D."/>
            <person name="Gharbi K."/>
            <person name="Hall N."/>
            <person name="Watson M."/>
            <person name="Adriaenssens E.M."/>
            <person name="Foster-Nyarko E."/>
            <person name="Jarju S."/>
            <person name="Secka A."/>
            <person name="Antonio M."/>
            <person name="Oren A."/>
            <person name="Chaudhuri R.R."/>
            <person name="La Ragione R."/>
            <person name="Hildebrand F."/>
            <person name="Pallen M.J."/>
        </authorList>
    </citation>
    <scope>NUCLEOTIDE SEQUENCE</scope>
    <source>
        <strain evidence="17">CHK195-4489</strain>
    </source>
</reference>
<evidence type="ECO:0000256" key="13">
    <source>
        <dbReference type="ARBA" id="ARBA00023157"/>
    </source>
</evidence>
<keyword evidence="13" id="KW-1015">Disulfide bond</keyword>
<evidence type="ECO:0000256" key="6">
    <source>
        <dbReference type="ARBA" id="ARBA00022485"/>
    </source>
</evidence>
<name>A0A9D1I7D2_9CLOT</name>
<reference evidence="17" key="1">
    <citation type="submission" date="2020-10" db="EMBL/GenBank/DDBJ databases">
        <authorList>
            <person name="Gilroy R."/>
        </authorList>
    </citation>
    <scope>NUCLEOTIDE SEQUENCE</scope>
    <source>
        <strain evidence="17">CHK195-4489</strain>
    </source>
</reference>
<comment type="caution">
    <text evidence="17">The sequence shown here is derived from an EMBL/GenBank/DDBJ whole genome shotgun (WGS) entry which is preliminary data.</text>
</comment>
<sequence>MERILLHICCGPCSLSCIDDLRRDFPGAVTGYYANPNIHPYDEFLRRQGSAQAACAAKGIPLLTENTYDFASWASFKSSRAERCRMCYTIRAVLTAQKAAELNCRYFTSTLFVSPYQDHEALKEAFLRAAQETGTEFLYRDFRPGFAEGRRQARELGLYRQKYCGCIKSFYGDSP</sequence>
<organism evidence="17 18">
    <name type="scientific">Candidatus Egerieisoma faecipullorum</name>
    <dbReference type="NCBI Taxonomy" id="2840963"/>
    <lineage>
        <taxon>Bacteria</taxon>
        <taxon>Bacillati</taxon>
        <taxon>Bacillota</taxon>
        <taxon>Clostridia</taxon>
        <taxon>Eubacteriales</taxon>
        <taxon>Clostridiaceae</taxon>
        <taxon>Clostridiaceae incertae sedis</taxon>
        <taxon>Candidatus Egerieisoma</taxon>
    </lineage>
</organism>